<evidence type="ECO:0000313" key="2">
    <source>
        <dbReference type="EMBL" id="QFY63452.1"/>
    </source>
</evidence>
<evidence type="ECO:0000313" key="3">
    <source>
        <dbReference type="Proteomes" id="UP000326881"/>
    </source>
</evidence>
<evidence type="ECO:0000256" key="1">
    <source>
        <dbReference type="SAM" id="Phobius"/>
    </source>
</evidence>
<keyword evidence="2" id="KW-0614">Plasmid</keyword>
<dbReference type="Pfam" id="PF06912">
    <property type="entry name" value="DUF1275"/>
    <property type="match status" value="1"/>
</dbReference>
<sequence length="226" mass="23428">MKNIPLPILLSLNGGYVDTAGFLALQGLFTAHVTGNFVTLGATVATGNAGALPKLLALPFFCLIVLLIRIVGVCLHRRQLPVLRPLLAIKLVLLIAAGAFAVHHGPFTDPNGVATLLMGLMLIAAMATQNALHRVHLTKSPPSTLMTGTTTQIMIDLGEMIAGVSGENTAAARARMLRMSVSVGAFALGCGLAAAAYIVSPSWCFVLPPVLAAFAFVAHVATPEGD</sequence>
<dbReference type="RefSeq" id="WP_153273415.1">
    <property type="nucleotide sequence ID" value="NZ_CP043499.1"/>
</dbReference>
<feature type="transmembrane region" description="Helical" evidence="1">
    <location>
        <begin position="87"/>
        <end position="107"/>
    </location>
</feature>
<keyword evidence="1" id="KW-1133">Transmembrane helix</keyword>
<dbReference type="AlphaFoldDB" id="A0A5Q0CDL1"/>
<dbReference type="PANTHER" id="PTHR37314:SF5">
    <property type="entry name" value="SLR0142 PROTEIN"/>
    <property type="match status" value="1"/>
</dbReference>
<dbReference type="KEGG" id="rgr:FZ934_24685"/>
<keyword evidence="3" id="KW-1185">Reference proteome</keyword>
<organism evidence="2 3">
    <name type="scientific">Rhizobium grahamii</name>
    <dbReference type="NCBI Taxonomy" id="1120045"/>
    <lineage>
        <taxon>Bacteria</taxon>
        <taxon>Pseudomonadati</taxon>
        <taxon>Pseudomonadota</taxon>
        <taxon>Alphaproteobacteria</taxon>
        <taxon>Hyphomicrobiales</taxon>
        <taxon>Rhizobiaceae</taxon>
        <taxon>Rhizobium/Agrobacterium group</taxon>
        <taxon>Rhizobium</taxon>
    </lineage>
</organism>
<protein>
    <submittedName>
        <fullName evidence="2">DUF1275 domain-containing protein</fullName>
    </submittedName>
</protein>
<keyword evidence="1" id="KW-0812">Transmembrane</keyword>
<geneLocation type="plasmid" evidence="2 3">
    <name>unnamed</name>
</geneLocation>
<feature type="transmembrane region" description="Helical" evidence="1">
    <location>
        <begin position="181"/>
        <end position="199"/>
    </location>
</feature>
<feature type="transmembrane region" description="Helical" evidence="1">
    <location>
        <begin position="113"/>
        <end position="132"/>
    </location>
</feature>
<dbReference type="PANTHER" id="PTHR37314">
    <property type="entry name" value="SLR0142 PROTEIN"/>
    <property type="match status" value="1"/>
</dbReference>
<dbReference type="Proteomes" id="UP000326881">
    <property type="component" value="Plasmid unnamed"/>
</dbReference>
<dbReference type="EMBL" id="CP043499">
    <property type="protein sequence ID" value="QFY63452.1"/>
    <property type="molecule type" value="Genomic_DNA"/>
</dbReference>
<name>A0A5Q0CDL1_9HYPH</name>
<proteinExistence type="predicted"/>
<dbReference type="InterPro" id="IPR010699">
    <property type="entry name" value="DUF1275"/>
</dbReference>
<dbReference type="OrthoDB" id="7676651at2"/>
<reference evidence="2 3" key="1">
    <citation type="submission" date="2019-08" db="EMBL/GenBank/DDBJ databases">
        <title>Prosopis cineraria nodule microbiome.</title>
        <authorList>
            <person name="Ali R."/>
            <person name="Chaluvadi S.R."/>
            <person name="Wang X."/>
        </authorList>
    </citation>
    <scope>NUCLEOTIDE SEQUENCE [LARGE SCALE GENOMIC DNA]</scope>
    <source>
        <strain evidence="2 3">BG7</strain>
        <plasmid evidence="2 3">unnamed</plasmid>
    </source>
</reference>
<keyword evidence="1" id="KW-0472">Membrane</keyword>
<feature type="transmembrane region" description="Helical" evidence="1">
    <location>
        <begin position="56"/>
        <end position="75"/>
    </location>
</feature>
<accession>A0A5Q0CDL1</accession>
<gene>
    <name evidence="2" type="ORF">FZ934_24685</name>
</gene>